<feature type="compositionally biased region" description="Low complexity" evidence="4">
    <location>
        <begin position="718"/>
        <end position="730"/>
    </location>
</feature>
<dbReference type="Gene3D" id="2.40.10.500">
    <property type="match status" value="1"/>
</dbReference>
<evidence type="ECO:0000256" key="3">
    <source>
        <dbReference type="PROSITE-ProRule" id="PRU00504"/>
    </source>
</evidence>
<dbReference type="InterPro" id="IPR014752">
    <property type="entry name" value="Arrestin-like_C"/>
</dbReference>
<sequence length="736" mass="81842">MGNKISISNYNFQNSIIISTFTEVEQHCHSSIDFQLDINSEISIINNTALSHMRNLNQNKQPTAEVTYQPRIGSGDSHLTKRTKIILITITSLLILAGVTILIVSVSLRQARSKSTDSNARKVAKWDIHCRFDDAGKIQYLAGDVISGTIEILNNGLPELKLKSIDATLVGELDYTTEENISNRSTSSKHTLVVFEQWLIPRPVTNPGKIILPLGNHTWPFSIRLDHSLPPSIKKVNVSHPSIQYFIRVRMVRPEWYLMNLNKEFPIIIHRFSSSPAKVMAVEAEVKNRKDIQVYVKISKNVVAPGNKFVLDMELDNPKGIQIHHISAAFIQIWDIGDTKTERITLFNMHLEDTQRMRSKRFHRSFELGGIYITDNDTVYIANSVNNRIVIVSPNSTTASAIIGSDPGNSLTQLNYPVDLFVTSGGIYVLDPYNYRVVEWNKNETNSTSVAETTGVSGGTMDFNKFGISYQIFFDVFGNLYVSDQGNHRVLRFPSSSSNGTNASVVAGTSTAGDGPCVLYCPYGIFVDNALTLYIADKYNHRIQRWKFNACWGDTVADRVTQTGISLYLLNYPTAVVLGMNHYMHICDKNNNRILCWAPDACAGDCIAGCSMTTEASINQLNSPFTIVFDSQGSLYVSDTGNNRVQKFLVYDNQLSTTTTTTTSTSRTTSSATSITTSTSRPALQPAVPQYQVLQSSIPWYQALQPPEPVPQHPAPQQPALQAPVSQALATRHQVL</sequence>
<dbReference type="Proteomes" id="UP000663856">
    <property type="component" value="Unassembled WGS sequence"/>
</dbReference>
<gene>
    <name evidence="7" type="ORF">WKI299_LOCUS32393</name>
</gene>
<dbReference type="Gene3D" id="2.60.40.640">
    <property type="match status" value="1"/>
</dbReference>
<dbReference type="PROSITE" id="PS51125">
    <property type="entry name" value="NHL"/>
    <property type="match status" value="1"/>
</dbReference>
<comment type="caution">
    <text evidence="7">The sequence shown here is derived from an EMBL/GenBank/DDBJ whole genome shotgun (WGS) entry which is preliminary data.</text>
</comment>
<dbReference type="InterPro" id="IPR011021">
    <property type="entry name" value="Arrestin-like_N"/>
</dbReference>
<evidence type="ECO:0000256" key="2">
    <source>
        <dbReference type="ARBA" id="ARBA00022737"/>
    </source>
</evidence>
<evidence type="ECO:0000313" key="7">
    <source>
        <dbReference type="EMBL" id="CAF2163054.1"/>
    </source>
</evidence>
<dbReference type="PANTHER" id="PTHR24104:SF25">
    <property type="entry name" value="PROTEIN LIN-41"/>
    <property type="match status" value="1"/>
</dbReference>
<dbReference type="InterPro" id="IPR011042">
    <property type="entry name" value="6-blade_b-propeller_TolB-like"/>
</dbReference>
<dbReference type="SUPFAM" id="SSF81296">
    <property type="entry name" value="E set domains"/>
    <property type="match status" value="1"/>
</dbReference>
<proteinExistence type="inferred from homology"/>
<keyword evidence="5" id="KW-0812">Transmembrane</keyword>
<dbReference type="InterPro" id="IPR001258">
    <property type="entry name" value="NHL_repeat"/>
</dbReference>
<evidence type="ECO:0000313" key="8">
    <source>
        <dbReference type="Proteomes" id="UP000663856"/>
    </source>
</evidence>
<feature type="compositionally biased region" description="Pro residues" evidence="4">
    <location>
        <begin position="706"/>
        <end position="717"/>
    </location>
</feature>
<name>A0A816YP42_9BILA</name>
<evidence type="ECO:0000259" key="6">
    <source>
        <dbReference type="Pfam" id="PF00339"/>
    </source>
</evidence>
<dbReference type="InterPro" id="IPR050952">
    <property type="entry name" value="TRIM-NHL_E3_ligases"/>
</dbReference>
<feature type="region of interest" description="Disordered" evidence="4">
    <location>
        <begin position="704"/>
        <end position="736"/>
    </location>
</feature>
<feature type="domain" description="Arrestin-like N-terminal" evidence="6">
    <location>
        <begin position="135"/>
        <end position="268"/>
    </location>
</feature>
<dbReference type="EMBL" id="CAJNRF010014949">
    <property type="protein sequence ID" value="CAF2163054.1"/>
    <property type="molecule type" value="Genomic_DNA"/>
</dbReference>
<dbReference type="Pfam" id="PF01436">
    <property type="entry name" value="NHL"/>
    <property type="match status" value="1"/>
</dbReference>
<evidence type="ECO:0000256" key="5">
    <source>
        <dbReference type="SAM" id="Phobius"/>
    </source>
</evidence>
<dbReference type="GO" id="GO:0008270">
    <property type="term" value="F:zinc ion binding"/>
    <property type="evidence" value="ECO:0007669"/>
    <property type="project" value="UniProtKB-KW"/>
</dbReference>
<evidence type="ECO:0000256" key="1">
    <source>
        <dbReference type="ARBA" id="ARBA00005298"/>
    </source>
</evidence>
<feature type="region of interest" description="Disordered" evidence="4">
    <location>
        <begin position="659"/>
        <end position="681"/>
    </location>
</feature>
<dbReference type="InterPro" id="IPR014756">
    <property type="entry name" value="Ig_E-set"/>
</dbReference>
<protein>
    <recommendedName>
        <fullName evidence="6">Arrestin-like N-terminal domain-containing protein</fullName>
    </recommendedName>
</protein>
<dbReference type="PANTHER" id="PTHR24104">
    <property type="entry name" value="E3 UBIQUITIN-PROTEIN LIGASE NHLRC1-RELATED"/>
    <property type="match status" value="1"/>
</dbReference>
<feature type="transmembrane region" description="Helical" evidence="5">
    <location>
        <begin position="85"/>
        <end position="108"/>
    </location>
</feature>
<keyword evidence="5" id="KW-1133">Transmembrane helix</keyword>
<accession>A0A816YP42</accession>
<feature type="compositionally biased region" description="Low complexity" evidence="4">
    <location>
        <begin position="659"/>
        <end position="680"/>
    </location>
</feature>
<comment type="similarity">
    <text evidence="1">Belongs to the arrestin family.</text>
</comment>
<feature type="repeat" description="NHL" evidence="3">
    <location>
        <begin position="620"/>
        <end position="651"/>
    </location>
</feature>
<organism evidence="7 8">
    <name type="scientific">Rotaria magnacalcarata</name>
    <dbReference type="NCBI Taxonomy" id="392030"/>
    <lineage>
        <taxon>Eukaryota</taxon>
        <taxon>Metazoa</taxon>
        <taxon>Spiralia</taxon>
        <taxon>Gnathifera</taxon>
        <taxon>Rotifera</taxon>
        <taxon>Eurotatoria</taxon>
        <taxon>Bdelloidea</taxon>
        <taxon>Philodinida</taxon>
        <taxon>Philodinidae</taxon>
        <taxon>Rotaria</taxon>
    </lineage>
</organism>
<keyword evidence="5" id="KW-0472">Membrane</keyword>
<dbReference type="SUPFAM" id="SSF101898">
    <property type="entry name" value="NHL repeat"/>
    <property type="match status" value="1"/>
</dbReference>
<dbReference type="CDD" id="cd05819">
    <property type="entry name" value="NHL"/>
    <property type="match status" value="1"/>
</dbReference>
<evidence type="ECO:0000256" key="4">
    <source>
        <dbReference type="SAM" id="MobiDB-lite"/>
    </source>
</evidence>
<reference evidence="7" key="1">
    <citation type="submission" date="2021-02" db="EMBL/GenBank/DDBJ databases">
        <authorList>
            <person name="Nowell W R."/>
        </authorList>
    </citation>
    <scope>NUCLEOTIDE SEQUENCE</scope>
</reference>
<keyword evidence="2" id="KW-0677">Repeat</keyword>
<dbReference type="Pfam" id="PF00339">
    <property type="entry name" value="Arrestin_N"/>
    <property type="match status" value="1"/>
</dbReference>
<dbReference type="Gene3D" id="2.120.10.30">
    <property type="entry name" value="TolB, C-terminal domain"/>
    <property type="match status" value="2"/>
</dbReference>
<dbReference type="AlphaFoldDB" id="A0A816YP42"/>